<evidence type="ECO:0000256" key="1">
    <source>
        <dbReference type="SAM" id="SignalP"/>
    </source>
</evidence>
<name>A0A3S2XWI0_9BURK</name>
<organism evidence="2 3">
    <name type="scientific">Inhella crocodyli</name>
    <dbReference type="NCBI Taxonomy" id="2499851"/>
    <lineage>
        <taxon>Bacteria</taxon>
        <taxon>Pseudomonadati</taxon>
        <taxon>Pseudomonadota</taxon>
        <taxon>Betaproteobacteria</taxon>
        <taxon>Burkholderiales</taxon>
        <taxon>Sphaerotilaceae</taxon>
        <taxon>Inhella</taxon>
    </lineage>
</organism>
<proteinExistence type="predicted"/>
<feature type="signal peptide" evidence="1">
    <location>
        <begin position="1"/>
        <end position="27"/>
    </location>
</feature>
<reference evidence="2 3" key="1">
    <citation type="submission" date="2019-01" db="EMBL/GenBank/DDBJ databases">
        <authorList>
            <person name="Chen W.-M."/>
        </authorList>
    </citation>
    <scope>NUCLEOTIDE SEQUENCE [LARGE SCALE GENOMIC DNA]</scope>
    <source>
        <strain evidence="2 3">CCP-18</strain>
    </source>
</reference>
<dbReference type="RefSeq" id="WP_127682922.1">
    <property type="nucleotide sequence ID" value="NZ_SACM01000002.1"/>
</dbReference>
<keyword evidence="3" id="KW-1185">Reference proteome</keyword>
<feature type="chain" id="PRO_5018655360" description="Dienelactone hydrolase" evidence="1">
    <location>
        <begin position="28"/>
        <end position="302"/>
    </location>
</feature>
<gene>
    <name evidence="2" type="ORF">EOD73_10450</name>
</gene>
<dbReference type="SUPFAM" id="SSF53474">
    <property type="entry name" value="alpha/beta-Hydrolases"/>
    <property type="match status" value="1"/>
</dbReference>
<dbReference type="InterPro" id="IPR029058">
    <property type="entry name" value="AB_hydrolase_fold"/>
</dbReference>
<dbReference type="AlphaFoldDB" id="A0A3S2XWI0"/>
<dbReference type="Proteomes" id="UP000288587">
    <property type="component" value="Unassembled WGS sequence"/>
</dbReference>
<sequence>MAPLTPAMRWSRRSALAAMAMVPGAWAQGAESAPQRLRVPLLGEYAGVANLEGDLPLDLHLPAGPGPHPLALLHHERRYYTDGFPGYAAMTGYLLGRGWAVAVPLRAGYGEREVMGDRESLNCRRPRPDRVFLGTTVQAAAVLEGLSRHGAPIDRQCVLHVGVGVGGLAALCAAHFSPQGVVGAINFGGGVGSHPERFPGEPCGSQATARFVRQLARTAQRQSQAFATLWLYAENDRHFGPWHAQAWYGAYRGGGGRGTLHRLPAWGDDGSRLMAEGRERWQPLVDEYLQSLPKPSGAGAVS</sequence>
<dbReference type="Gene3D" id="3.40.50.1820">
    <property type="entry name" value="alpha/beta hydrolase"/>
    <property type="match status" value="1"/>
</dbReference>
<comment type="caution">
    <text evidence="2">The sequence shown here is derived from an EMBL/GenBank/DDBJ whole genome shotgun (WGS) entry which is preliminary data.</text>
</comment>
<accession>A0A3S2XWI0</accession>
<evidence type="ECO:0008006" key="4">
    <source>
        <dbReference type="Google" id="ProtNLM"/>
    </source>
</evidence>
<evidence type="ECO:0000313" key="3">
    <source>
        <dbReference type="Proteomes" id="UP000288587"/>
    </source>
</evidence>
<keyword evidence="1" id="KW-0732">Signal</keyword>
<protein>
    <recommendedName>
        <fullName evidence="4">Dienelactone hydrolase</fullName>
    </recommendedName>
</protein>
<dbReference type="EMBL" id="SACM01000002">
    <property type="protein sequence ID" value="RVT86427.1"/>
    <property type="molecule type" value="Genomic_DNA"/>
</dbReference>
<dbReference type="OrthoDB" id="8564128at2"/>
<evidence type="ECO:0000313" key="2">
    <source>
        <dbReference type="EMBL" id="RVT86427.1"/>
    </source>
</evidence>